<evidence type="ECO:0000313" key="3">
    <source>
        <dbReference type="EMBL" id="VEU64726.1"/>
    </source>
</evidence>
<dbReference type="Pfam" id="PF01648">
    <property type="entry name" value="ACPS"/>
    <property type="match status" value="1"/>
</dbReference>
<evidence type="ECO:0000259" key="2">
    <source>
        <dbReference type="Pfam" id="PF01648"/>
    </source>
</evidence>
<reference evidence="3 4" key="1">
    <citation type="submission" date="2019-01" db="EMBL/GenBank/DDBJ databases">
        <authorList>
            <consortium name="Pathogen Informatics"/>
        </authorList>
    </citation>
    <scope>NUCLEOTIDE SEQUENCE [LARGE SCALE GENOMIC DNA]</scope>
    <source>
        <strain evidence="3 4">NCTC10142</strain>
        <plasmid evidence="4">13</plasmid>
    </source>
</reference>
<dbReference type="AlphaFoldDB" id="A0A449AIF7"/>
<keyword evidence="1" id="KW-0808">Transferase</keyword>
<dbReference type="SUPFAM" id="SSF56214">
    <property type="entry name" value="4'-phosphopantetheinyl transferase"/>
    <property type="match status" value="1"/>
</dbReference>
<dbReference type="GO" id="GO:0008897">
    <property type="term" value="F:holo-[acyl-carrier-protein] synthase activity"/>
    <property type="evidence" value="ECO:0007669"/>
    <property type="project" value="InterPro"/>
</dbReference>
<dbReference type="Gene3D" id="3.90.470.20">
    <property type="entry name" value="4'-phosphopantetheinyl transferase domain"/>
    <property type="match status" value="1"/>
</dbReference>
<dbReference type="InterPro" id="IPR037143">
    <property type="entry name" value="4-PPantetheinyl_Trfase_dom_sf"/>
</dbReference>
<dbReference type="EMBL" id="LR214986">
    <property type="protein sequence ID" value="VEU64726.1"/>
    <property type="molecule type" value="Genomic_DNA"/>
</dbReference>
<name>A0A449AIF7_9BACT</name>
<protein>
    <submittedName>
        <fullName evidence="3">Holo-[acyl-carrier protein]synthase</fullName>
    </submittedName>
</protein>
<keyword evidence="3" id="KW-0614">Plasmid</keyword>
<proteinExistence type="predicted"/>
<evidence type="ECO:0000256" key="1">
    <source>
        <dbReference type="ARBA" id="ARBA00022679"/>
    </source>
</evidence>
<sequence length="127" mass="15084">MVSSVLRINNDIISIMLLSGTDLTTVSRFKNKSQKFAEKILSEQEYVQFQKMEDERQKSLFLARVWAIKESIYKADNCFYDFRKINLVKINGRWTFRDFSISISHERNLLIAFVVKYVDDKEKKCQI</sequence>
<dbReference type="Proteomes" id="UP000289506">
    <property type="component" value="Plasmid 13"/>
</dbReference>
<dbReference type="InterPro" id="IPR008278">
    <property type="entry name" value="4-PPantetheinyl_Trfase_dom"/>
</dbReference>
<evidence type="ECO:0000313" key="4">
    <source>
        <dbReference type="Proteomes" id="UP000289506"/>
    </source>
</evidence>
<gene>
    <name evidence="3" type="primary">acpS</name>
    <name evidence="3" type="ORF">NCTC10142_00484</name>
</gene>
<dbReference type="GO" id="GO:0000287">
    <property type="term" value="F:magnesium ion binding"/>
    <property type="evidence" value="ECO:0007669"/>
    <property type="project" value="InterPro"/>
</dbReference>
<feature type="domain" description="4'-phosphopantetheinyl transferase" evidence="2">
    <location>
        <begin position="20"/>
        <end position="89"/>
    </location>
</feature>
<organism evidence="3 4">
    <name type="scientific">Mycoplasmopsis cynos</name>
    <dbReference type="NCBI Taxonomy" id="171284"/>
    <lineage>
        <taxon>Bacteria</taxon>
        <taxon>Bacillati</taxon>
        <taxon>Mycoplasmatota</taxon>
        <taxon>Mycoplasmoidales</taxon>
        <taxon>Metamycoplasmataceae</taxon>
        <taxon>Mycoplasmopsis</taxon>
    </lineage>
</organism>
<accession>A0A449AIF7</accession>
<geneLocation type="plasmid" evidence="3 4">
    <name>13</name>
</geneLocation>